<protein>
    <submittedName>
        <fullName evidence="1">Uncharacterized protein</fullName>
    </submittedName>
</protein>
<dbReference type="EMBL" id="CAIX01000376">
    <property type="protein sequence ID" value="CCI49991.1"/>
    <property type="molecule type" value="Genomic_DNA"/>
</dbReference>
<comment type="caution">
    <text evidence="1">The sequence shown here is derived from an EMBL/GenBank/DDBJ whole genome shotgun (WGS) entry which is preliminary data.</text>
</comment>
<proteinExistence type="predicted"/>
<organism evidence="1 2">
    <name type="scientific">Albugo candida</name>
    <dbReference type="NCBI Taxonomy" id="65357"/>
    <lineage>
        <taxon>Eukaryota</taxon>
        <taxon>Sar</taxon>
        <taxon>Stramenopiles</taxon>
        <taxon>Oomycota</taxon>
        <taxon>Peronosporomycetes</taxon>
        <taxon>Albuginales</taxon>
        <taxon>Albuginaceae</taxon>
        <taxon>Albugo</taxon>
    </lineage>
</organism>
<dbReference type="AlphaFoldDB" id="A0A024GTG5"/>
<keyword evidence="2" id="KW-1185">Reference proteome</keyword>
<reference evidence="1 2" key="1">
    <citation type="submission" date="2012-05" db="EMBL/GenBank/DDBJ databases">
        <title>Recombination and specialization in a pathogen metapopulation.</title>
        <authorList>
            <person name="Gardiner A."/>
            <person name="Kemen E."/>
            <person name="Schultz-Larsen T."/>
            <person name="MacLean D."/>
            <person name="Van Oosterhout C."/>
            <person name="Jones J.D.G."/>
        </authorList>
    </citation>
    <scope>NUCLEOTIDE SEQUENCE [LARGE SCALE GENOMIC DNA]</scope>
    <source>
        <strain evidence="1 2">Ac Nc2</strain>
    </source>
</reference>
<name>A0A024GTG5_9STRA</name>
<accession>A0A024GTG5</accession>
<dbReference type="InParanoid" id="A0A024GTG5"/>
<dbReference type="Proteomes" id="UP000053237">
    <property type="component" value="Unassembled WGS sequence"/>
</dbReference>
<sequence>MLQQIFVFNGGPVRSIEETPNLTELQVAAVFSCYFHGYESNSNDEAELSFFKEVGKYLWERPVVDHMLPNTKGNRHGLILKMASFCLTNVRTRKNAIPK</sequence>
<gene>
    <name evidence="1" type="ORF">BN9_114870</name>
</gene>
<evidence type="ECO:0000313" key="2">
    <source>
        <dbReference type="Proteomes" id="UP000053237"/>
    </source>
</evidence>
<evidence type="ECO:0000313" key="1">
    <source>
        <dbReference type="EMBL" id="CCI49991.1"/>
    </source>
</evidence>